<dbReference type="RefSeq" id="WP_317131197.1">
    <property type="nucleotide sequence ID" value="NZ_FXSZ01000004.1"/>
</dbReference>
<protein>
    <submittedName>
        <fullName evidence="2">Uncharacterized protein</fullName>
    </submittedName>
</protein>
<name>A0A521CGY0_9SPHI</name>
<dbReference type="EMBL" id="FXSZ01000004">
    <property type="protein sequence ID" value="SMO58693.1"/>
    <property type="molecule type" value="Genomic_DNA"/>
</dbReference>
<feature type="transmembrane region" description="Helical" evidence="1">
    <location>
        <begin position="20"/>
        <end position="45"/>
    </location>
</feature>
<evidence type="ECO:0000313" key="3">
    <source>
        <dbReference type="Proteomes" id="UP000315971"/>
    </source>
</evidence>
<organism evidence="2 3">
    <name type="scientific">Solitalea koreensis</name>
    <dbReference type="NCBI Taxonomy" id="543615"/>
    <lineage>
        <taxon>Bacteria</taxon>
        <taxon>Pseudomonadati</taxon>
        <taxon>Bacteroidota</taxon>
        <taxon>Sphingobacteriia</taxon>
        <taxon>Sphingobacteriales</taxon>
        <taxon>Sphingobacteriaceae</taxon>
        <taxon>Solitalea</taxon>
    </lineage>
</organism>
<proteinExistence type="predicted"/>
<dbReference type="AlphaFoldDB" id="A0A521CGY0"/>
<dbReference type="Proteomes" id="UP000315971">
    <property type="component" value="Unassembled WGS sequence"/>
</dbReference>
<keyword evidence="1" id="KW-0812">Transmembrane</keyword>
<keyword evidence="3" id="KW-1185">Reference proteome</keyword>
<evidence type="ECO:0000313" key="2">
    <source>
        <dbReference type="EMBL" id="SMO58693.1"/>
    </source>
</evidence>
<gene>
    <name evidence="2" type="ORF">SAMN06265350_10459</name>
</gene>
<evidence type="ECO:0000256" key="1">
    <source>
        <dbReference type="SAM" id="Phobius"/>
    </source>
</evidence>
<accession>A0A521CGY0</accession>
<reference evidence="2 3" key="1">
    <citation type="submission" date="2017-05" db="EMBL/GenBank/DDBJ databases">
        <authorList>
            <person name="Varghese N."/>
            <person name="Submissions S."/>
        </authorList>
    </citation>
    <scope>NUCLEOTIDE SEQUENCE [LARGE SCALE GENOMIC DNA]</scope>
    <source>
        <strain evidence="2 3">DSM 21342</strain>
    </source>
</reference>
<keyword evidence="1" id="KW-1133">Transmembrane helix</keyword>
<dbReference type="Pfam" id="PF20498">
    <property type="entry name" value="DUF6728"/>
    <property type="match status" value="1"/>
</dbReference>
<sequence length="47" mass="5764">MLYFFRKKDPNRPTNFNLKVMHWINRIAIIMFLVGIIIKLILVYLKK</sequence>
<keyword evidence="1" id="KW-0472">Membrane</keyword>
<dbReference type="InterPro" id="IPR046615">
    <property type="entry name" value="DUF6728"/>
</dbReference>